<gene>
    <name evidence="3" type="ORF">F4554_001194</name>
</gene>
<dbReference type="InterPro" id="IPR016477">
    <property type="entry name" value="Fructo-/Ketosamine-3-kinase"/>
</dbReference>
<comment type="caution">
    <text evidence="3">The sequence shown here is derived from an EMBL/GenBank/DDBJ whole genome shotgun (WGS) entry which is preliminary data.</text>
</comment>
<keyword evidence="1 3" id="KW-0418">Kinase</keyword>
<evidence type="ECO:0000313" key="3">
    <source>
        <dbReference type="EMBL" id="NYH88556.1"/>
    </source>
</evidence>
<dbReference type="AlphaFoldDB" id="A0A852ZJN5"/>
<evidence type="ECO:0000256" key="2">
    <source>
        <dbReference type="SAM" id="MobiDB-lite"/>
    </source>
</evidence>
<comment type="similarity">
    <text evidence="1">Belongs to the fructosamine kinase family.</text>
</comment>
<evidence type="ECO:0000256" key="1">
    <source>
        <dbReference type="PIRNR" id="PIRNR006221"/>
    </source>
</evidence>
<reference evidence="3 4" key="1">
    <citation type="submission" date="2020-07" db="EMBL/GenBank/DDBJ databases">
        <title>Sequencing the genomes of 1000 actinobacteria strains.</title>
        <authorList>
            <person name="Klenk H.-P."/>
        </authorList>
    </citation>
    <scope>NUCLEOTIDE SEQUENCE [LARGE SCALE GENOMIC DNA]</scope>
    <source>
        <strain evidence="3 4">DSM 18448</strain>
    </source>
</reference>
<evidence type="ECO:0000313" key="4">
    <source>
        <dbReference type="Proteomes" id="UP000579605"/>
    </source>
</evidence>
<dbReference type="Gene3D" id="3.90.1200.10">
    <property type="match status" value="1"/>
</dbReference>
<keyword evidence="1" id="KW-0808">Transferase</keyword>
<dbReference type="GO" id="GO:0016301">
    <property type="term" value="F:kinase activity"/>
    <property type="evidence" value="ECO:0007669"/>
    <property type="project" value="UniProtKB-UniRule"/>
</dbReference>
<dbReference type="Pfam" id="PF03881">
    <property type="entry name" value="Fructosamin_kin"/>
    <property type="match status" value="1"/>
</dbReference>
<dbReference type="PANTHER" id="PTHR12149">
    <property type="entry name" value="FRUCTOSAMINE 3 KINASE-RELATED PROTEIN"/>
    <property type="match status" value="1"/>
</dbReference>
<protein>
    <submittedName>
        <fullName evidence="3">Fructosamine-3-kinase</fullName>
    </submittedName>
</protein>
<proteinExistence type="inferred from homology"/>
<accession>A0A852ZJN5</accession>
<dbReference type="PANTHER" id="PTHR12149:SF8">
    <property type="entry name" value="PROTEIN-RIBULOSAMINE 3-KINASE"/>
    <property type="match status" value="1"/>
</dbReference>
<dbReference type="PIRSF" id="PIRSF006221">
    <property type="entry name" value="Ketosamine-3-kinase"/>
    <property type="match status" value="1"/>
</dbReference>
<dbReference type="InterPro" id="IPR011009">
    <property type="entry name" value="Kinase-like_dom_sf"/>
</dbReference>
<dbReference type="RefSeq" id="WP_179786437.1">
    <property type="nucleotide sequence ID" value="NZ_BAAARR010000022.1"/>
</dbReference>
<sequence>MATTHPLSAASILSAVEVAASAHLGRPWTATGFADLDDRASHPCGIFRGEPFSVFVKLDLTVAGSEQFTAELRGLELLRRRTGVATPTPVATGQVRVDNGSLLLLEAIPEVLPQARTAEQWRSIGRALATVHQVHGQRFGLAEFDGFFGPLRQDNRPVDTDSATDSGTGTGSWPDFYAERRVLPRLRQAVDSGHLSPDLARDVEHLVGRFPALCGPEPKPTLLHGDAQQNNFLTPDVDGTTGTPAGAVLLDPAPSFGHPEVDLALVDYFSPVPEAVFDGYREITPIDPGFAQRRELWRVFAYLAVIAVDGSSAFGRQFVDRLAAAVRRYP</sequence>
<dbReference type="SUPFAM" id="SSF56112">
    <property type="entry name" value="Protein kinase-like (PK-like)"/>
    <property type="match status" value="1"/>
</dbReference>
<name>A0A852ZJN5_9ACTN</name>
<keyword evidence="4" id="KW-1185">Reference proteome</keyword>
<dbReference type="EMBL" id="JACBZH010000001">
    <property type="protein sequence ID" value="NYH88556.1"/>
    <property type="molecule type" value="Genomic_DNA"/>
</dbReference>
<feature type="region of interest" description="Disordered" evidence="2">
    <location>
        <begin position="153"/>
        <end position="174"/>
    </location>
</feature>
<dbReference type="Proteomes" id="UP000579605">
    <property type="component" value="Unassembled WGS sequence"/>
</dbReference>
<organism evidence="3 4">
    <name type="scientific">Actinopolymorpha rutila</name>
    <dbReference type="NCBI Taxonomy" id="446787"/>
    <lineage>
        <taxon>Bacteria</taxon>
        <taxon>Bacillati</taxon>
        <taxon>Actinomycetota</taxon>
        <taxon>Actinomycetes</taxon>
        <taxon>Propionibacteriales</taxon>
        <taxon>Actinopolymorphaceae</taxon>
        <taxon>Actinopolymorpha</taxon>
    </lineage>
</organism>